<dbReference type="Gene3D" id="1.25.40.80">
    <property type="match status" value="1"/>
</dbReference>
<dbReference type="OrthoDB" id="9772484at2"/>
<reference evidence="11" key="1">
    <citation type="journal article" date="2018" name="Front. Microbiol.">
        <title>Genome-Based Analysis Reveals the Taxonomy and Diversity of the Family Idiomarinaceae.</title>
        <authorList>
            <person name="Liu Y."/>
            <person name="Lai Q."/>
            <person name="Shao Z."/>
        </authorList>
    </citation>
    <scope>NUCLEOTIDE SEQUENCE [LARGE SCALE GENOMIC DNA]</scope>
    <source>
        <strain evidence="11">SW15</strain>
    </source>
</reference>
<dbReference type="InterPro" id="IPR036155">
    <property type="entry name" value="Crypto/Photolyase_N_sf"/>
</dbReference>
<keyword evidence="5 7" id="KW-0157">Chromophore</keyword>
<dbReference type="PROSITE" id="PS00394">
    <property type="entry name" value="DNA_PHOTOLYASES_1_1"/>
    <property type="match status" value="1"/>
</dbReference>
<gene>
    <name evidence="10" type="ORF">CWE21_06695</name>
</gene>
<dbReference type="InterPro" id="IPR002081">
    <property type="entry name" value="Cryptochrome/DNA_photolyase_1"/>
</dbReference>
<keyword evidence="4 6" id="KW-0274">FAD</keyword>
<comment type="cofactor">
    <cofactor evidence="1">
        <name>(6R)-5,10-methylene-5,6,7,8-tetrahydrofolate</name>
        <dbReference type="ChEBI" id="CHEBI:15636"/>
    </cofactor>
</comment>
<comment type="similarity">
    <text evidence="2">Belongs to the DNA photolyase class-1 family.</text>
</comment>
<dbReference type="Gene3D" id="3.40.50.620">
    <property type="entry name" value="HUPs"/>
    <property type="match status" value="1"/>
</dbReference>
<dbReference type="GO" id="GO:0009416">
    <property type="term" value="P:response to light stimulus"/>
    <property type="evidence" value="ECO:0007669"/>
    <property type="project" value="TreeGrafter"/>
</dbReference>
<dbReference type="PANTHER" id="PTHR11455:SF9">
    <property type="entry name" value="CRYPTOCHROME CIRCADIAN CLOCK 5 ISOFORM X1"/>
    <property type="match status" value="1"/>
</dbReference>
<dbReference type="GO" id="GO:0006139">
    <property type="term" value="P:nucleobase-containing compound metabolic process"/>
    <property type="evidence" value="ECO:0007669"/>
    <property type="project" value="UniProtKB-ARBA"/>
</dbReference>
<organism evidence="10 11">
    <name type="scientific">Pseudidiomarina aquimaris</name>
    <dbReference type="NCBI Taxonomy" id="641841"/>
    <lineage>
        <taxon>Bacteria</taxon>
        <taxon>Pseudomonadati</taxon>
        <taxon>Pseudomonadota</taxon>
        <taxon>Gammaproteobacteria</taxon>
        <taxon>Alteromonadales</taxon>
        <taxon>Idiomarinaceae</taxon>
        <taxon>Pseudidiomarina</taxon>
    </lineage>
</organism>
<evidence type="ECO:0000256" key="7">
    <source>
        <dbReference type="RuleBase" id="RU004182"/>
    </source>
</evidence>
<comment type="similarity">
    <text evidence="7">Belongs to the DNA photolyase family.</text>
</comment>
<dbReference type="Pfam" id="PF00875">
    <property type="entry name" value="DNA_photolyase"/>
    <property type="match status" value="1"/>
</dbReference>
<dbReference type="InterPro" id="IPR005101">
    <property type="entry name" value="Cryptochr/Photolyase_FAD-bd"/>
</dbReference>
<keyword evidence="3 6" id="KW-0285">Flavoprotein</keyword>
<dbReference type="GO" id="GO:0003677">
    <property type="term" value="F:DNA binding"/>
    <property type="evidence" value="ECO:0007669"/>
    <property type="project" value="TreeGrafter"/>
</dbReference>
<dbReference type="InterPro" id="IPR014729">
    <property type="entry name" value="Rossmann-like_a/b/a_fold"/>
</dbReference>
<comment type="caution">
    <text evidence="10">The sequence shown here is derived from an EMBL/GenBank/DDBJ whole genome shotgun (WGS) entry which is preliminary data.</text>
</comment>
<keyword evidence="10" id="KW-0456">Lyase</keyword>
<comment type="cofactor">
    <cofactor evidence="6">
        <name>FAD</name>
        <dbReference type="ChEBI" id="CHEBI:57692"/>
    </cofactor>
    <text evidence="6">Binds 1 FAD per subunit.</text>
</comment>
<evidence type="ECO:0000259" key="9">
    <source>
        <dbReference type="PROSITE" id="PS51645"/>
    </source>
</evidence>
<dbReference type="InterPro" id="IPR006050">
    <property type="entry name" value="DNA_photolyase_N"/>
</dbReference>
<dbReference type="GO" id="GO:0003904">
    <property type="term" value="F:deoxyribodipyrimidine photo-lyase activity"/>
    <property type="evidence" value="ECO:0007669"/>
    <property type="project" value="TreeGrafter"/>
</dbReference>
<evidence type="ECO:0000313" key="11">
    <source>
        <dbReference type="Proteomes" id="UP000286678"/>
    </source>
</evidence>
<proteinExistence type="inferred from homology"/>
<dbReference type="GO" id="GO:0071949">
    <property type="term" value="F:FAD binding"/>
    <property type="evidence" value="ECO:0007669"/>
    <property type="project" value="TreeGrafter"/>
</dbReference>
<evidence type="ECO:0000256" key="1">
    <source>
        <dbReference type="ARBA" id="ARBA00001932"/>
    </source>
</evidence>
<dbReference type="PRINTS" id="PR00147">
    <property type="entry name" value="DNAPHOTLYASE"/>
</dbReference>
<keyword evidence="11" id="KW-1185">Reference proteome</keyword>
<dbReference type="EMBL" id="PIPT01000004">
    <property type="protein sequence ID" value="RUO48229.1"/>
    <property type="molecule type" value="Genomic_DNA"/>
</dbReference>
<dbReference type="AlphaFoldDB" id="A0A432XHJ5"/>
<feature type="binding site" evidence="6">
    <location>
        <position position="218"/>
    </location>
    <ligand>
        <name>FAD</name>
        <dbReference type="ChEBI" id="CHEBI:57692"/>
    </ligand>
</feature>
<evidence type="ECO:0000256" key="5">
    <source>
        <dbReference type="ARBA" id="ARBA00022991"/>
    </source>
</evidence>
<evidence type="ECO:0000256" key="2">
    <source>
        <dbReference type="ARBA" id="ARBA00005862"/>
    </source>
</evidence>
<dbReference type="PANTHER" id="PTHR11455">
    <property type="entry name" value="CRYPTOCHROME"/>
    <property type="match status" value="1"/>
</dbReference>
<accession>A0A432XHJ5</accession>
<dbReference type="GO" id="GO:0006950">
    <property type="term" value="P:response to stress"/>
    <property type="evidence" value="ECO:0007669"/>
    <property type="project" value="UniProtKB-ARBA"/>
</dbReference>
<feature type="region of interest" description="Disordered" evidence="8">
    <location>
        <begin position="482"/>
        <end position="505"/>
    </location>
</feature>
<dbReference type="SUPFAM" id="SSF48173">
    <property type="entry name" value="Cryptochrome/photolyase FAD-binding domain"/>
    <property type="match status" value="1"/>
</dbReference>
<dbReference type="InterPro" id="IPR036134">
    <property type="entry name" value="Crypto/Photolyase_FAD-like_sf"/>
</dbReference>
<dbReference type="RefSeq" id="WP_126833680.1">
    <property type="nucleotide sequence ID" value="NZ_PIPT01000004.1"/>
</dbReference>
<name>A0A432XHJ5_9GAMM</name>
<evidence type="ECO:0000256" key="3">
    <source>
        <dbReference type="ARBA" id="ARBA00022630"/>
    </source>
</evidence>
<sequence length="505" mass="59533">MQNQQPLAVVWLKRDLRLRDHEPLQRAIASGHPVLLLYCFEPSIVVDEHYSERHWRFVWQSLEALQQGLEKRVPLPLLVRYDEVLASLQAIQQQQPIAALYSHEEVGLELTYKRDQEVQQWCRSHTIAWHESPTGAVQRGKTQRHDWDKQWQNVMRAPLARPNWEQAMAWQPHWLSELEQSAQIPTAWRTADEHFQQGGLFAAHATMASFFSTRGKDYRFAISKPEASRTACSRLSAYLAWGNLSLREVYQQLLKHWQQPGWRMSLRAFASRLHWHCHFIQKFESEHEMEWRPVNRGYQSFPYRNDEQVSEHLHAWQQGLTGYPLVDACMRCLQATGYINFRMRAMLVSFLCHHLLIDWREGVHHLAQLFLDFEPGIHYPQFQMQAGVTGTNTIRIYNPVKQSEEHDPEGSFIKQWCPELSEVPPELIHSPWQLSMLEQQLYGCHLGRDYPFPIVDLKASGKRARDLLWGWRKEAQVQAEKKRILARHVRPNQRKSNSAKRKRSE</sequence>
<dbReference type="SUPFAM" id="SSF52425">
    <property type="entry name" value="Cryptochrome/photolyase, N-terminal domain"/>
    <property type="match status" value="1"/>
</dbReference>
<dbReference type="Proteomes" id="UP000286678">
    <property type="component" value="Unassembled WGS sequence"/>
</dbReference>
<evidence type="ECO:0000256" key="6">
    <source>
        <dbReference type="PIRSR" id="PIRSR602081-1"/>
    </source>
</evidence>
<evidence type="ECO:0000313" key="10">
    <source>
        <dbReference type="EMBL" id="RUO48229.1"/>
    </source>
</evidence>
<feature type="compositionally biased region" description="Basic residues" evidence="8">
    <location>
        <begin position="484"/>
        <end position="505"/>
    </location>
</feature>
<feature type="binding site" evidence="6">
    <location>
        <position position="269"/>
    </location>
    <ligand>
        <name>FAD</name>
        <dbReference type="ChEBI" id="CHEBI:57692"/>
    </ligand>
</feature>
<dbReference type="PROSITE" id="PS51645">
    <property type="entry name" value="PHR_CRY_ALPHA_BETA"/>
    <property type="match status" value="1"/>
</dbReference>
<dbReference type="Pfam" id="PF03441">
    <property type="entry name" value="FAD_binding_7"/>
    <property type="match status" value="1"/>
</dbReference>
<feature type="domain" description="Photolyase/cryptochrome alpha/beta" evidence="9">
    <location>
        <begin position="6"/>
        <end position="137"/>
    </location>
</feature>
<evidence type="ECO:0000256" key="8">
    <source>
        <dbReference type="SAM" id="MobiDB-lite"/>
    </source>
</evidence>
<dbReference type="InterPro" id="IPR018394">
    <property type="entry name" value="DNA_photolyase_1_CS_C"/>
</dbReference>
<protein>
    <submittedName>
        <fullName evidence="10">Deoxyribodipyrimidine photolyase</fullName>
    </submittedName>
</protein>
<evidence type="ECO:0000256" key="4">
    <source>
        <dbReference type="ARBA" id="ARBA00022827"/>
    </source>
</evidence>
<dbReference type="Gene3D" id="1.10.579.10">
    <property type="entry name" value="DNA Cyclobutane Dipyrimidine Photolyase, subunit A, domain 3"/>
    <property type="match status" value="1"/>
</dbReference>